<dbReference type="GO" id="GO:0022857">
    <property type="term" value="F:transmembrane transporter activity"/>
    <property type="evidence" value="ECO:0007669"/>
    <property type="project" value="InterPro"/>
</dbReference>
<dbReference type="PANTHER" id="PTHR43385">
    <property type="entry name" value="RIBOFLAVIN TRANSPORTER RIBJ"/>
    <property type="match status" value="1"/>
</dbReference>
<proteinExistence type="predicted"/>
<reference evidence="9" key="2">
    <citation type="submission" date="2016-02" db="EMBL/GenBank/DDBJ databases">
        <title>Draft genome sequence of five rapidly growing Mycobacterium species.</title>
        <authorList>
            <person name="Katahira K."/>
            <person name="Gotou Y."/>
            <person name="Iida K."/>
            <person name="Ogura Y."/>
            <person name="Hayashi T."/>
        </authorList>
    </citation>
    <scope>NUCLEOTIDE SEQUENCE [LARGE SCALE GENOMIC DNA]</scope>
    <source>
        <strain evidence="9">JCM15654</strain>
    </source>
</reference>
<dbReference type="EMBL" id="BCSX01000064">
    <property type="protein sequence ID" value="GAS92917.1"/>
    <property type="molecule type" value="Genomic_DNA"/>
</dbReference>
<feature type="transmembrane region" description="Helical" evidence="6">
    <location>
        <begin position="371"/>
        <end position="393"/>
    </location>
</feature>
<feature type="transmembrane region" description="Helical" evidence="6">
    <location>
        <begin position="17"/>
        <end position="41"/>
    </location>
</feature>
<feature type="transmembrane region" description="Helical" evidence="6">
    <location>
        <begin position="340"/>
        <end position="359"/>
    </location>
</feature>
<sequence length="418" mass="43550">MTDSNAISERRERDWRLLTAVFVFTTTAGYIAMIQVLPVVLVPMALDLGVSRTAAAATSTISTLTGAVAAFPVGRLMDRRGGRMTMTAGVAVGAAAVVLWSQAHSLVVLYVAFVLIGLSITLSTYEAAFAVIVVVTEPGYRDRAILTVTMIAGLATYLVYPLLGWMNNEFGWRTTVAVLGVAYALTCVPAHAIAIPALAAHRDLLRGHSGIPIREALRQKRFWLLLVAFVGQAGSVAAFLLLVVAYLMDVGHSAVVATAMPIAVGVLQILSRLVITTVGRRWHLTSATAVAFAVQGVGLVALPFVGLSVPLTFLCVAAVGLGQGIGVIARPLLVATSFGVAHFATVLAAITVPMALARAGTPIVAAWLGDWRFLIGSGAIALAGALALIPLTADRPPCGNRSLRSAGQSSAATSMRCS</sequence>
<gene>
    <name evidence="8" type="ORF">RMCB_7013</name>
</gene>
<evidence type="ECO:0000256" key="2">
    <source>
        <dbReference type="ARBA" id="ARBA00022448"/>
    </source>
</evidence>
<keyword evidence="2" id="KW-0813">Transport</keyword>
<dbReference type="InterPro" id="IPR052983">
    <property type="entry name" value="MFS_Riboflavin_Transporter"/>
</dbReference>
<dbReference type="OrthoDB" id="7200137at2"/>
<dbReference type="InterPro" id="IPR020846">
    <property type="entry name" value="MFS_dom"/>
</dbReference>
<dbReference type="PANTHER" id="PTHR43385:SF1">
    <property type="entry name" value="RIBOFLAVIN TRANSPORTER RIBJ"/>
    <property type="match status" value="1"/>
</dbReference>
<keyword evidence="5 6" id="KW-0472">Membrane</keyword>
<feature type="transmembrane region" description="Helical" evidence="6">
    <location>
        <begin position="311"/>
        <end position="333"/>
    </location>
</feature>
<evidence type="ECO:0000313" key="9">
    <source>
        <dbReference type="Proteomes" id="UP000069620"/>
    </source>
</evidence>
<dbReference type="SUPFAM" id="SSF103473">
    <property type="entry name" value="MFS general substrate transporter"/>
    <property type="match status" value="1"/>
</dbReference>
<accession>A0A100W722</accession>
<dbReference type="RefSeq" id="WP_062832440.1">
    <property type="nucleotide sequence ID" value="NZ_BCSX01000064.1"/>
</dbReference>
<evidence type="ECO:0000256" key="3">
    <source>
        <dbReference type="ARBA" id="ARBA00022692"/>
    </source>
</evidence>
<feature type="transmembrane region" description="Helical" evidence="6">
    <location>
        <begin position="175"/>
        <end position="201"/>
    </location>
</feature>
<feature type="transmembrane region" description="Helical" evidence="6">
    <location>
        <begin position="287"/>
        <end position="305"/>
    </location>
</feature>
<keyword evidence="9" id="KW-1185">Reference proteome</keyword>
<dbReference type="PROSITE" id="PS50850">
    <property type="entry name" value="MFS"/>
    <property type="match status" value="1"/>
</dbReference>
<comment type="caution">
    <text evidence="8">The sequence shown here is derived from an EMBL/GenBank/DDBJ whole genome shotgun (WGS) entry which is preliminary data.</text>
</comment>
<dbReference type="InterPro" id="IPR036259">
    <property type="entry name" value="MFS_trans_sf"/>
</dbReference>
<dbReference type="Proteomes" id="UP000069620">
    <property type="component" value="Unassembled WGS sequence"/>
</dbReference>
<evidence type="ECO:0000256" key="1">
    <source>
        <dbReference type="ARBA" id="ARBA00004651"/>
    </source>
</evidence>
<dbReference type="Gene3D" id="1.20.1250.20">
    <property type="entry name" value="MFS general substrate transporter like domains"/>
    <property type="match status" value="1"/>
</dbReference>
<evidence type="ECO:0000256" key="4">
    <source>
        <dbReference type="ARBA" id="ARBA00022989"/>
    </source>
</evidence>
<dbReference type="InterPro" id="IPR011701">
    <property type="entry name" value="MFS"/>
</dbReference>
<evidence type="ECO:0000259" key="7">
    <source>
        <dbReference type="PROSITE" id="PS50850"/>
    </source>
</evidence>
<keyword evidence="4 6" id="KW-1133">Transmembrane helix</keyword>
<name>A0A100W722_9MYCO</name>
<feature type="transmembrane region" description="Helical" evidence="6">
    <location>
        <begin position="53"/>
        <end position="73"/>
    </location>
</feature>
<feature type="transmembrane region" description="Helical" evidence="6">
    <location>
        <begin position="144"/>
        <end position="163"/>
    </location>
</feature>
<keyword evidence="3 6" id="KW-0812">Transmembrane</keyword>
<feature type="transmembrane region" description="Helical" evidence="6">
    <location>
        <begin position="109"/>
        <end position="135"/>
    </location>
</feature>
<feature type="transmembrane region" description="Helical" evidence="6">
    <location>
        <begin position="222"/>
        <end position="248"/>
    </location>
</feature>
<feature type="domain" description="Major facilitator superfamily (MFS) profile" evidence="7">
    <location>
        <begin position="17"/>
        <end position="396"/>
    </location>
</feature>
<evidence type="ECO:0000313" key="8">
    <source>
        <dbReference type="EMBL" id="GAS92917.1"/>
    </source>
</evidence>
<evidence type="ECO:0000256" key="5">
    <source>
        <dbReference type="ARBA" id="ARBA00023136"/>
    </source>
</evidence>
<comment type="subcellular location">
    <subcellularLocation>
        <location evidence="1">Cell membrane</location>
        <topology evidence="1">Multi-pass membrane protein</topology>
    </subcellularLocation>
</comment>
<organism evidence="8 9">
    <name type="scientific">Mycolicibacterium brisbanense</name>
    <dbReference type="NCBI Taxonomy" id="146020"/>
    <lineage>
        <taxon>Bacteria</taxon>
        <taxon>Bacillati</taxon>
        <taxon>Actinomycetota</taxon>
        <taxon>Actinomycetes</taxon>
        <taxon>Mycobacteriales</taxon>
        <taxon>Mycobacteriaceae</taxon>
        <taxon>Mycolicibacterium</taxon>
    </lineage>
</organism>
<evidence type="ECO:0000256" key="6">
    <source>
        <dbReference type="SAM" id="Phobius"/>
    </source>
</evidence>
<dbReference type="Pfam" id="PF07690">
    <property type="entry name" value="MFS_1"/>
    <property type="match status" value="1"/>
</dbReference>
<protein>
    <submittedName>
        <fullName evidence="8">Major facilitator superfamily MFS_1</fullName>
    </submittedName>
</protein>
<feature type="transmembrane region" description="Helical" evidence="6">
    <location>
        <begin position="254"/>
        <end position="275"/>
    </location>
</feature>
<dbReference type="AlphaFoldDB" id="A0A100W722"/>
<feature type="transmembrane region" description="Helical" evidence="6">
    <location>
        <begin position="85"/>
        <end position="103"/>
    </location>
</feature>
<reference evidence="9" key="1">
    <citation type="journal article" date="2016" name="Genome Announc.">
        <title>Draft Genome Sequences of Five Rapidly Growing Mycobacterium Species, M. thermoresistibile, M. fortuitum subsp. acetamidolyticum, M. canariasense, M. brisbanense, and M. novocastrense.</title>
        <authorList>
            <person name="Katahira K."/>
            <person name="Ogura Y."/>
            <person name="Gotoh Y."/>
            <person name="Hayashi T."/>
        </authorList>
    </citation>
    <scope>NUCLEOTIDE SEQUENCE [LARGE SCALE GENOMIC DNA]</scope>
    <source>
        <strain evidence="9">JCM15654</strain>
    </source>
</reference>
<dbReference type="STRING" id="146020.RMCB_7013"/>
<dbReference type="GO" id="GO:0005886">
    <property type="term" value="C:plasma membrane"/>
    <property type="evidence" value="ECO:0007669"/>
    <property type="project" value="UniProtKB-SubCell"/>
</dbReference>